<dbReference type="AlphaFoldDB" id="A0A1Y3BH47"/>
<comment type="caution">
    <text evidence="1">The sequence shown here is derived from an EMBL/GenBank/DDBJ whole genome shotgun (WGS) entry which is preliminary data.</text>
</comment>
<dbReference type="Proteomes" id="UP000194236">
    <property type="component" value="Unassembled WGS sequence"/>
</dbReference>
<accession>A0A1Y3BH47</accession>
<keyword evidence="2" id="KW-1185">Reference proteome</keyword>
<organism evidence="1 2">
    <name type="scientific">Euroglyphus maynei</name>
    <name type="common">Mayne's house dust mite</name>
    <dbReference type="NCBI Taxonomy" id="6958"/>
    <lineage>
        <taxon>Eukaryota</taxon>
        <taxon>Metazoa</taxon>
        <taxon>Ecdysozoa</taxon>
        <taxon>Arthropoda</taxon>
        <taxon>Chelicerata</taxon>
        <taxon>Arachnida</taxon>
        <taxon>Acari</taxon>
        <taxon>Acariformes</taxon>
        <taxon>Sarcoptiformes</taxon>
        <taxon>Astigmata</taxon>
        <taxon>Psoroptidia</taxon>
        <taxon>Analgoidea</taxon>
        <taxon>Pyroglyphidae</taxon>
        <taxon>Pyroglyphinae</taxon>
        <taxon>Euroglyphus</taxon>
    </lineage>
</organism>
<gene>
    <name evidence="1" type="ORF">BLA29_006626</name>
</gene>
<evidence type="ECO:0000313" key="2">
    <source>
        <dbReference type="Proteomes" id="UP000194236"/>
    </source>
</evidence>
<name>A0A1Y3BH47_EURMA</name>
<reference evidence="1 2" key="1">
    <citation type="submission" date="2017-03" db="EMBL/GenBank/DDBJ databases">
        <title>Genome Survey of Euroglyphus maynei.</title>
        <authorList>
            <person name="Arlian L.G."/>
            <person name="Morgan M.S."/>
            <person name="Rider S.D."/>
        </authorList>
    </citation>
    <scope>NUCLEOTIDE SEQUENCE [LARGE SCALE GENOMIC DNA]</scope>
    <source>
        <strain evidence="1">Arlian Lab</strain>
        <tissue evidence="1">Whole body</tissue>
    </source>
</reference>
<sequence>FNFKFHFFHSFFFSDQLKSDIDCHKMMIVVGKRCVYSHPNQKYLAFIIYNQIPNMNFKYLQRIHWAVDRVPI</sequence>
<protein>
    <submittedName>
        <fullName evidence="1">Uncharacterized protein</fullName>
    </submittedName>
</protein>
<evidence type="ECO:0000313" key="1">
    <source>
        <dbReference type="EMBL" id="OTF80250.1"/>
    </source>
</evidence>
<proteinExistence type="predicted"/>
<feature type="non-terminal residue" evidence="1">
    <location>
        <position position="1"/>
    </location>
</feature>
<dbReference type="EMBL" id="MUJZ01019231">
    <property type="protein sequence ID" value="OTF80250.1"/>
    <property type="molecule type" value="Genomic_DNA"/>
</dbReference>